<keyword evidence="4" id="KW-1185">Reference proteome</keyword>
<dbReference type="EMBL" id="CP042806">
    <property type="protein sequence ID" value="QEE29828.1"/>
    <property type="molecule type" value="Genomic_DNA"/>
</dbReference>
<protein>
    <submittedName>
        <fullName evidence="3">DUF1080 domain-containing protein</fullName>
    </submittedName>
</protein>
<reference evidence="3 4" key="1">
    <citation type="submission" date="2019-08" db="EMBL/GenBank/DDBJ databases">
        <title>Complete genome sequence of Terriglobus albidus strain ORNL.</title>
        <authorList>
            <person name="Podar M."/>
        </authorList>
    </citation>
    <scope>NUCLEOTIDE SEQUENCE [LARGE SCALE GENOMIC DNA]</scope>
    <source>
        <strain evidence="3 4">ORNL</strain>
    </source>
</reference>
<dbReference type="Pfam" id="PF06439">
    <property type="entry name" value="3keto-disac_hyd"/>
    <property type="match status" value="1"/>
</dbReference>
<accession>A0A5B9ECB9</accession>
<feature type="signal peptide" evidence="1">
    <location>
        <begin position="1"/>
        <end position="24"/>
    </location>
</feature>
<dbReference type="Gene3D" id="2.60.120.560">
    <property type="entry name" value="Exo-inulinase, domain 1"/>
    <property type="match status" value="1"/>
</dbReference>
<dbReference type="AlphaFoldDB" id="A0A5B9ECB9"/>
<dbReference type="RefSeq" id="WP_147649098.1">
    <property type="nucleotide sequence ID" value="NZ_CP042806.1"/>
</dbReference>
<feature type="domain" description="3-keto-alpha-glucoside-1,2-lyase/3-keto-2-hydroxy-glucal hydratase" evidence="2">
    <location>
        <begin position="44"/>
        <end position="264"/>
    </location>
</feature>
<evidence type="ECO:0000313" key="4">
    <source>
        <dbReference type="Proteomes" id="UP000321820"/>
    </source>
</evidence>
<dbReference type="GO" id="GO:0016787">
    <property type="term" value="F:hydrolase activity"/>
    <property type="evidence" value="ECO:0007669"/>
    <property type="project" value="InterPro"/>
</dbReference>
<name>A0A5B9ECB9_9BACT</name>
<keyword evidence="1" id="KW-0732">Signal</keyword>
<gene>
    <name evidence="3" type="ORF">FTW19_18680</name>
</gene>
<feature type="chain" id="PRO_5023013806" evidence="1">
    <location>
        <begin position="25"/>
        <end position="266"/>
    </location>
</feature>
<proteinExistence type="predicted"/>
<organism evidence="3 4">
    <name type="scientific">Terriglobus albidus</name>
    <dbReference type="NCBI Taxonomy" id="1592106"/>
    <lineage>
        <taxon>Bacteria</taxon>
        <taxon>Pseudomonadati</taxon>
        <taxon>Acidobacteriota</taxon>
        <taxon>Terriglobia</taxon>
        <taxon>Terriglobales</taxon>
        <taxon>Acidobacteriaceae</taxon>
        <taxon>Terriglobus</taxon>
    </lineage>
</organism>
<dbReference type="Proteomes" id="UP000321820">
    <property type="component" value="Chromosome"/>
</dbReference>
<dbReference type="InterPro" id="IPR010496">
    <property type="entry name" value="AL/BT2_dom"/>
</dbReference>
<evidence type="ECO:0000256" key="1">
    <source>
        <dbReference type="SAM" id="SignalP"/>
    </source>
</evidence>
<dbReference type="OrthoDB" id="114530at2"/>
<sequence>MKRALAVTCLAVSTALLSQQSQTAATRGPVRVLPVDVDPNDHEGFTQIFDGVSLKGWDVNPAVWTVKDGALVGEYTSQEGTRNPQTFAIYRGAEPSDFELKLEVKLEGEQADSGIQYHSYPPPLVKPRPGAPVFPQDPKWNLAGLQFDLSLQRDGNNIGILAEGGGRGIIGERGQIVHTQTGKTPQLLGELASTKDLASFFKPHDWNTVHLIVRGHTVIQRINGLTVAILIDDDTTKWKPSGVIGLQCAGPGSVKISFRNVWLKTS</sequence>
<evidence type="ECO:0000259" key="2">
    <source>
        <dbReference type="Pfam" id="PF06439"/>
    </source>
</evidence>
<dbReference type="KEGG" id="talb:FTW19_18680"/>
<evidence type="ECO:0000313" key="3">
    <source>
        <dbReference type="EMBL" id="QEE29828.1"/>
    </source>
</evidence>